<protein>
    <submittedName>
        <fullName evidence="2">HNH endonuclease</fullName>
    </submittedName>
</protein>
<gene>
    <name evidence="2" type="ORF">ACFYQT_40165</name>
</gene>
<dbReference type="Gene3D" id="1.10.30.50">
    <property type="match status" value="1"/>
</dbReference>
<accession>A0ABW6NA11</accession>
<keyword evidence="2" id="KW-0540">Nuclease</keyword>
<dbReference type="EMBL" id="JBIAJP010000021">
    <property type="protein sequence ID" value="MFF0009613.1"/>
    <property type="molecule type" value="Genomic_DNA"/>
</dbReference>
<dbReference type="Proteomes" id="UP001601422">
    <property type="component" value="Unassembled WGS sequence"/>
</dbReference>
<dbReference type="CDD" id="cd00085">
    <property type="entry name" value="HNHc"/>
    <property type="match status" value="1"/>
</dbReference>
<dbReference type="InterPro" id="IPR029471">
    <property type="entry name" value="HNH_5"/>
</dbReference>
<organism evidence="2 3">
    <name type="scientific">Streptomyces tibetensis</name>
    <dbReference type="NCBI Taxonomy" id="2382123"/>
    <lineage>
        <taxon>Bacteria</taxon>
        <taxon>Bacillati</taxon>
        <taxon>Actinomycetota</taxon>
        <taxon>Actinomycetes</taxon>
        <taxon>Kitasatosporales</taxon>
        <taxon>Streptomycetaceae</taxon>
        <taxon>Streptomyces</taxon>
    </lineage>
</organism>
<reference evidence="2 3" key="1">
    <citation type="submission" date="2024-10" db="EMBL/GenBank/DDBJ databases">
        <title>The Natural Products Discovery Center: Release of the First 8490 Sequenced Strains for Exploring Actinobacteria Biosynthetic Diversity.</title>
        <authorList>
            <person name="Kalkreuter E."/>
            <person name="Kautsar S.A."/>
            <person name="Yang D."/>
            <person name="Bader C.D."/>
            <person name="Teijaro C.N."/>
            <person name="Fluegel L."/>
            <person name="Davis C.M."/>
            <person name="Simpson J.R."/>
            <person name="Lauterbach L."/>
            <person name="Steele A.D."/>
            <person name="Gui C."/>
            <person name="Meng S."/>
            <person name="Li G."/>
            <person name="Viehrig K."/>
            <person name="Ye F."/>
            <person name="Su P."/>
            <person name="Kiefer A.F."/>
            <person name="Nichols A."/>
            <person name="Cepeda A.J."/>
            <person name="Yan W."/>
            <person name="Fan B."/>
            <person name="Jiang Y."/>
            <person name="Adhikari A."/>
            <person name="Zheng C.-J."/>
            <person name="Schuster L."/>
            <person name="Cowan T.M."/>
            <person name="Smanski M.J."/>
            <person name="Chevrette M.G."/>
            <person name="De Carvalho L.P.S."/>
            <person name="Shen B."/>
        </authorList>
    </citation>
    <scope>NUCLEOTIDE SEQUENCE [LARGE SCALE GENOMIC DNA]</scope>
    <source>
        <strain evidence="2 3">NPDC005497</strain>
    </source>
</reference>
<keyword evidence="3" id="KW-1185">Reference proteome</keyword>
<evidence type="ECO:0000259" key="1">
    <source>
        <dbReference type="Pfam" id="PF14279"/>
    </source>
</evidence>
<dbReference type="GO" id="GO:0004519">
    <property type="term" value="F:endonuclease activity"/>
    <property type="evidence" value="ECO:0007669"/>
    <property type="project" value="UniProtKB-KW"/>
</dbReference>
<proteinExistence type="predicted"/>
<keyword evidence="2" id="KW-0255">Endonuclease</keyword>
<keyword evidence="2" id="KW-0378">Hydrolase</keyword>
<sequence length="145" mass="16215">MTTLADFPIDPQLVAAVEAAMPWQTATLVGIPDQWVQVAPDRAERRERRPHGRKRANMRNKLRELQGDRCFYCRTAFSEVAPATLDHLIPYLIVRNWDMRNLVVACEPCNTAKGGNVHAVFMPLLSVLVHRLATINAATAKAVTV</sequence>
<name>A0ABW6NA11_9ACTN</name>
<evidence type="ECO:0000313" key="3">
    <source>
        <dbReference type="Proteomes" id="UP001601422"/>
    </source>
</evidence>
<dbReference type="RefSeq" id="WP_389835583.1">
    <property type="nucleotide sequence ID" value="NZ_JBIAJP010000021.1"/>
</dbReference>
<comment type="caution">
    <text evidence="2">The sequence shown here is derived from an EMBL/GenBank/DDBJ whole genome shotgun (WGS) entry which is preliminary data.</text>
</comment>
<feature type="domain" description="HNH endonuclease 5" evidence="1">
    <location>
        <begin position="70"/>
        <end position="119"/>
    </location>
</feature>
<evidence type="ECO:0000313" key="2">
    <source>
        <dbReference type="EMBL" id="MFF0009613.1"/>
    </source>
</evidence>
<dbReference type="InterPro" id="IPR003615">
    <property type="entry name" value="HNH_nuc"/>
</dbReference>
<dbReference type="Pfam" id="PF14279">
    <property type="entry name" value="HNH_5"/>
    <property type="match status" value="1"/>
</dbReference>